<dbReference type="PROSITE" id="PS51208">
    <property type="entry name" value="AUTOTRANSPORTER"/>
    <property type="match status" value="1"/>
</dbReference>
<dbReference type="GO" id="GO:0019867">
    <property type="term" value="C:outer membrane"/>
    <property type="evidence" value="ECO:0007669"/>
    <property type="project" value="InterPro"/>
</dbReference>
<dbReference type="EMBL" id="LDSE01000001">
    <property type="protein sequence ID" value="KTS69755.1"/>
    <property type="molecule type" value="Genomic_DNA"/>
</dbReference>
<evidence type="ECO:0000259" key="2">
    <source>
        <dbReference type="PROSITE" id="PS51208"/>
    </source>
</evidence>
<dbReference type="InterPro" id="IPR011050">
    <property type="entry name" value="Pectin_lyase_fold/virulence"/>
</dbReference>
<dbReference type="InterPro" id="IPR006315">
    <property type="entry name" value="OM_autotransptr_brl_dom"/>
</dbReference>
<dbReference type="Gene3D" id="2.40.128.130">
    <property type="entry name" value="Autotransporter beta-domain"/>
    <property type="match status" value="1"/>
</dbReference>
<accession>A0A8E1S341</accession>
<protein>
    <recommendedName>
        <fullName evidence="2">Autotransporter domain-containing protein</fullName>
    </recommendedName>
</protein>
<dbReference type="InterPro" id="IPR043990">
    <property type="entry name" value="AC_1"/>
</dbReference>
<reference evidence="3 4" key="1">
    <citation type="journal article" date="2016" name="Front. Microbiol.">
        <title>Genomic Resource of Rice Seed Associated Bacteria.</title>
        <authorList>
            <person name="Midha S."/>
            <person name="Bansal K."/>
            <person name="Sharma S."/>
            <person name="Kumar N."/>
            <person name="Patil P.P."/>
            <person name="Chaudhry V."/>
            <person name="Patil P.B."/>
        </authorList>
    </citation>
    <scope>NUCLEOTIDE SEQUENCE [LARGE SCALE GENOMIC DNA]</scope>
    <source>
        <strain evidence="3 4">SA3</strain>
    </source>
</reference>
<dbReference type="Gene3D" id="2.160.20.20">
    <property type="match status" value="2"/>
</dbReference>
<keyword evidence="1" id="KW-0843">Virulence</keyword>
<name>A0A8E1S341_9GAMM</name>
<dbReference type="InterPro" id="IPR036709">
    <property type="entry name" value="Autotransporte_beta_dom_sf"/>
</dbReference>
<dbReference type="InterPro" id="IPR050909">
    <property type="entry name" value="Bact_Autotransporter_VF"/>
</dbReference>
<organism evidence="3 4">
    <name type="scientific">Pantoea dispersa</name>
    <dbReference type="NCBI Taxonomy" id="59814"/>
    <lineage>
        <taxon>Bacteria</taxon>
        <taxon>Pseudomonadati</taxon>
        <taxon>Pseudomonadota</taxon>
        <taxon>Gammaproteobacteria</taxon>
        <taxon>Enterobacterales</taxon>
        <taxon>Erwiniaceae</taxon>
        <taxon>Pantoea</taxon>
    </lineage>
</organism>
<dbReference type="InterPro" id="IPR024973">
    <property type="entry name" value="ESPR"/>
</dbReference>
<dbReference type="Proteomes" id="UP000071979">
    <property type="component" value="Unassembled WGS sequence"/>
</dbReference>
<dbReference type="PANTHER" id="PTHR12338:SF5">
    <property type="entry name" value="ANTIGEN 43-RELATED"/>
    <property type="match status" value="1"/>
</dbReference>
<evidence type="ECO:0000313" key="3">
    <source>
        <dbReference type="EMBL" id="KTS69755.1"/>
    </source>
</evidence>
<dbReference type="Pfam" id="PF03797">
    <property type="entry name" value="Autotransporter"/>
    <property type="match status" value="1"/>
</dbReference>
<evidence type="ECO:0000256" key="1">
    <source>
        <dbReference type="ARBA" id="ARBA00023026"/>
    </source>
</evidence>
<dbReference type="AlphaFoldDB" id="A0A8E1S341"/>
<sequence length="1226" mass="124797">MNKSYRVIWNYALQCYVVTSELARGKVKSSCSGIAAGKSRLVSGALGSALLLAGAPMALASDHGALVNGPEEKLELSNQTLQATGNDHYGLLVQNGGQASATDVTVLNDGNNGYGVFSTLASSATEMTRGSVQTTGTGGYGVVASRTGTLKLNGTRVETTGQAAYGAYASSAGIINSLNADYVTHGDSAHGAYSRATGSLIDLTGGSVTTGGAKAYGLFAGSGGQLNASDVQVSTSGDQSYAVMATDKNSELTMTGGKVTTTGTKAYGLAAGTGSKLNASGVQVTTSGNQSNGVTANNAGTEVNLDNSTFETAGASAFGLYAGSASALNARNVKVSTSGNQSNGVTANNAGTQVNLDNSTFETTGASAFGLYAGSASTLNARNVKVTTSGDKAHGAVTESAGTVLTISGGEVATTGQGAHGLYARTGSTLNVSDEQVGTSGRNAHGGYASGEGTVLNVDNSSFAVSGAGANGLNADAKSTLNASNADIKVTGSGSGVAASGSGTVLSLSDSRINIGQNSGYAALSNYSATINLKNVNIITDANNAALASGYSGNIKAENVSILARSGGYGIEVQDGGTFKGNNVTIEKSGTDSQGFNAAINVLNLYYPDPRNTLSLSDSDIDVSGENATGILSQYQTTLADIKLSNTRVTATGGTAVNVLTGTSMNIDADNSVLSGSTLLKTGYNTAEGSTAGSVVLNGSNRSLFEGNVDIDRSQTTDSQINLSGSSAWTGASSGLHTLTLSDNSQWNITGNSSVDALSASNSTLNFTHDGAGFSTLTVNGNYSGDNSTLVMNAALGDDHSASDKLHILGDSSGSTDVVVNNAGGSGAQTIQGLNIIQVDGANNGEFRQKGRIVAGAYDYNLVKGADQHGWYLVSDKNGSEPDPVVTPGEGEGGQIVEPPVNQHNMIVRPEAASYSANLAAANTLFTTSMDDRPAETFYTDANGQRQSTRLWLHNSAGHSRVKDSSGQLKSDTNRYAIQLGGDVASGTLTGSDSLRLGAMAGYGNAQSKSRSAVSGYQSRGQVNGYSLGVYGSWLQNAAEQSGAFVDSSLSYGWFNNSVKGDDIGQQSYKSKGISASLAGGYRAEVATLSDSTSLWLRPQAQLNWQGVKAEDVKEQNGSRVQATGEDNLQSRLGVRASLRTLLDPQAQSAIEPYAEANWLHNSKAFGTALNGVNIQQAGTRNAAEVKLGVDARLNANVNLWGGVAQQLGNHSYSDTSAVAGVKVSF</sequence>
<dbReference type="SMART" id="SM00869">
    <property type="entry name" value="Autotransporter"/>
    <property type="match status" value="1"/>
</dbReference>
<evidence type="ECO:0000313" key="4">
    <source>
        <dbReference type="Proteomes" id="UP000071979"/>
    </source>
</evidence>
<dbReference type="Pfam" id="PF13018">
    <property type="entry name" value="ESPR"/>
    <property type="match status" value="1"/>
</dbReference>
<comment type="caution">
    <text evidence="3">The sequence shown here is derived from an EMBL/GenBank/DDBJ whole genome shotgun (WGS) entry which is preliminary data.</text>
</comment>
<dbReference type="PANTHER" id="PTHR12338">
    <property type="entry name" value="AUTOTRANSPORTER"/>
    <property type="match status" value="1"/>
</dbReference>
<dbReference type="InterPro" id="IPR012332">
    <property type="entry name" value="Autotransporter_pectin_lyase_C"/>
</dbReference>
<dbReference type="NCBIfam" id="TIGR01414">
    <property type="entry name" value="autotrans_barl"/>
    <property type="match status" value="1"/>
</dbReference>
<gene>
    <name evidence="3" type="ORF">SA3R_00580</name>
</gene>
<dbReference type="SUPFAM" id="SSF103515">
    <property type="entry name" value="Autotransporter"/>
    <property type="match status" value="1"/>
</dbReference>
<dbReference type="CDD" id="cd01344">
    <property type="entry name" value="PL2_Passenger_AT"/>
    <property type="match status" value="1"/>
</dbReference>
<proteinExistence type="predicted"/>
<dbReference type="SUPFAM" id="SSF51126">
    <property type="entry name" value="Pectin lyase-like"/>
    <property type="match status" value="1"/>
</dbReference>
<dbReference type="RefSeq" id="WP_058775043.1">
    <property type="nucleotide sequence ID" value="NZ_LDSD01000007.1"/>
</dbReference>
<dbReference type="InterPro" id="IPR005546">
    <property type="entry name" value="Autotransporte_beta"/>
</dbReference>
<dbReference type="Pfam" id="PF18883">
    <property type="entry name" value="AC_1"/>
    <property type="match status" value="1"/>
</dbReference>
<feature type="domain" description="Autotransporter" evidence="2">
    <location>
        <begin position="944"/>
        <end position="1226"/>
    </location>
</feature>